<reference evidence="1 2" key="1">
    <citation type="submission" date="2020-08" db="EMBL/GenBank/DDBJ databases">
        <title>Sequencing the genomes of 1000 actinobacteria strains.</title>
        <authorList>
            <person name="Klenk H.-P."/>
        </authorList>
    </citation>
    <scope>NUCLEOTIDE SEQUENCE [LARGE SCALE GENOMIC DNA]</scope>
    <source>
        <strain evidence="1 2">DSM 45582</strain>
    </source>
</reference>
<comment type="caution">
    <text evidence="1">The sequence shown here is derived from an EMBL/GenBank/DDBJ whole genome shotgun (WGS) entry which is preliminary data.</text>
</comment>
<dbReference type="Proteomes" id="UP000580474">
    <property type="component" value="Unassembled WGS sequence"/>
</dbReference>
<accession>A0A840NM72</accession>
<organism evidence="1 2">
    <name type="scientific">Saccharopolyspora gloriosae</name>
    <dbReference type="NCBI Taxonomy" id="455344"/>
    <lineage>
        <taxon>Bacteria</taxon>
        <taxon>Bacillati</taxon>
        <taxon>Actinomycetota</taxon>
        <taxon>Actinomycetes</taxon>
        <taxon>Pseudonocardiales</taxon>
        <taxon>Pseudonocardiaceae</taxon>
        <taxon>Saccharopolyspora</taxon>
    </lineage>
</organism>
<dbReference type="AlphaFoldDB" id="A0A840NM72"/>
<protein>
    <submittedName>
        <fullName evidence="1">Uncharacterized protein</fullName>
    </submittedName>
</protein>
<sequence length="285" mass="29465">MTVPALVRGLLDDAAVFPPGLLPLPQAARAHARHRAAARAEIVGPLVVPASALATPQDLEPVGDAPLSVTVPEGPAGVPGVLDAVSGRFSLRALEIPAPEGMAVDVLRAELERVRATTGAEVFVEVPRDGRRPGVLASLAPLGCRAKFRTGGVRAELYPPVPELAAAIEAVVRAGIPFKATAGLHHAVRNTDPETGFDQHGFLNILLAVDSALRGGTAADLERVLADRDAAGIAARITGLGEPRVRAARERFASFGTCSITDPLVELAELGLTPDDLAHPRGATA</sequence>
<dbReference type="EMBL" id="JACHIV010000001">
    <property type="protein sequence ID" value="MBB5070379.1"/>
    <property type="molecule type" value="Genomic_DNA"/>
</dbReference>
<proteinExistence type="predicted"/>
<name>A0A840NM72_9PSEU</name>
<evidence type="ECO:0000313" key="2">
    <source>
        <dbReference type="Proteomes" id="UP000580474"/>
    </source>
</evidence>
<gene>
    <name evidence="1" type="ORF">BJ969_003467</name>
</gene>
<evidence type="ECO:0000313" key="1">
    <source>
        <dbReference type="EMBL" id="MBB5070379.1"/>
    </source>
</evidence>
<dbReference type="RefSeq" id="WP_184479920.1">
    <property type="nucleotide sequence ID" value="NZ_JACHIV010000001.1"/>
</dbReference>
<keyword evidence="2" id="KW-1185">Reference proteome</keyword>